<dbReference type="GO" id="GO:0001222">
    <property type="term" value="F:transcription corepressor binding"/>
    <property type="evidence" value="ECO:0007669"/>
    <property type="project" value="TreeGrafter"/>
</dbReference>
<dbReference type="Gene3D" id="3.30.450.20">
    <property type="entry name" value="PAS domain"/>
    <property type="match status" value="1"/>
</dbReference>
<evidence type="ECO:0000256" key="1">
    <source>
        <dbReference type="ARBA" id="ARBA00004123"/>
    </source>
</evidence>
<evidence type="ECO:0000259" key="8">
    <source>
        <dbReference type="PROSITE" id="PS50112"/>
    </source>
</evidence>
<keyword evidence="5" id="KW-0539">Nucleus</keyword>
<evidence type="ECO:0000256" key="5">
    <source>
        <dbReference type="ARBA" id="ARBA00023242"/>
    </source>
</evidence>
<gene>
    <name evidence="10" type="primary">LOC112905686</name>
</gene>
<dbReference type="PANTHER" id="PTHR11269">
    <property type="entry name" value="PERIOD CIRCADIAN PROTEIN"/>
    <property type="match status" value="1"/>
</dbReference>
<organism evidence="9 10">
    <name type="scientific">Agrilus planipennis</name>
    <name type="common">Emerald ash borer</name>
    <name type="synonym">Agrilus marcopoli</name>
    <dbReference type="NCBI Taxonomy" id="224129"/>
    <lineage>
        <taxon>Eukaryota</taxon>
        <taxon>Metazoa</taxon>
        <taxon>Ecdysozoa</taxon>
        <taxon>Arthropoda</taxon>
        <taxon>Hexapoda</taxon>
        <taxon>Insecta</taxon>
        <taxon>Pterygota</taxon>
        <taxon>Neoptera</taxon>
        <taxon>Endopterygota</taxon>
        <taxon>Coleoptera</taxon>
        <taxon>Polyphaga</taxon>
        <taxon>Elateriformia</taxon>
        <taxon>Buprestoidea</taxon>
        <taxon>Buprestidae</taxon>
        <taxon>Agrilinae</taxon>
        <taxon>Agrilus</taxon>
    </lineage>
</organism>
<dbReference type="GO" id="GO:0005737">
    <property type="term" value="C:cytoplasm"/>
    <property type="evidence" value="ECO:0007669"/>
    <property type="project" value="TreeGrafter"/>
</dbReference>
<evidence type="ECO:0000256" key="7">
    <source>
        <dbReference type="SAM" id="Phobius"/>
    </source>
</evidence>
<dbReference type="GO" id="GO:0000976">
    <property type="term" value="F:transcription cis-regulatory region binding"/>
    <property type="evidence" value="ECO:0007669"/>
    <property type="project" value="TreeGrafter"/>
</dbReference>
<dbReference type="KEGG" id="apln:112905686"/>
<protein>
    <recommendedName>
        <fullName evidence="6">Period circadian protein</fullName>
    </recommendedName>
</protein>
<keyword evidence="4" id="KW-0090">Biological rhythms</keyword>
<dbReference type="GO" id="GO:0043153">
    <property type="term" value="P:entrainment of circadian clock by photoperiod"/>
    <property type="evidence" value="ECO:0007669"/>
    <property type="project" value="TreeGrafter"/>
</dbReference>
<evidence type="ECO:0000256" key="6">
    <source>
        <dbReference type="ARBA" id="ARBA00040849"/>
    </source>
</evidence>
<reference evidence="10" key="1">
    <citation type="submission" date="2025-08" db="UniProtKB">
        <authorList>
            <consortium name="RefSeq"/>
        </authorList>
    </citation>
    <scope>IDENTIFICATION</scope>
    <source>
        <tissue evidence="10">Entire body</tissue>
    </source>
</reference>
<evidence type="ECO:0000313" key="10">
    <source>
        <dbReference type="RefSeq" id="XP_025834340.1"/>
    </source>
</evidence>
<accession>A0A7F5REH9</accession>
<keyword evidence="2" id="KW-0597">Phosphoprotein</keyword>
<dbReference type="GeneID" id="112905686"/>
<evidence type="ECO:0000256" key="4">
    <source>
        <dbReference type="ARBA" id="ARBA00023108"/>
    </source>
</evidence>
<keyword evidence="7" id="KW-0812">Transmembrane</keyword>
<name>A0A7F5REH9_AGRPL</name>
<feature type="domain" description="PAS" evidence="8">
    <location>
        <begin position="64"/>
        <end position="110"/>
    </location>
</feature>
<dbReference type="FunFam" id="3.30.450.20:FF:000066">
    <property type="entry name" value="Period circadian protein"/>
    <property type="match status" value="1"/>
</dbReference>
<dbReference type="GO" id="GO:0005634">
    <property type="term" value="C:nucleus"/>
    <property type="evidence" value="ECO:0007669"/>
    <property type="project" value="UniProtKB-SubCell"/>
</dbReference>
<dbReference type="GO" id="GO:0000122">
    <property type="term" value="P:negative regulation of transcription by RNA polymerase II"/>
    <property type="evidence" value="ECO:0007669"/>
    <property type="project" value="TreeGrafter"/>
</dbReference>
<feature type="non-terminal residue" evidence="10">
    <location>
        <position position="1"/>
    </location>
</feature>
<dbReference type="RefSeq" id="XP_025834340.1">
    <property type="nucleotide sequence ID" value="XM_025978555.1"/>
</dbReference>
<keyword evidence="7" id="KW-0472">Membrane</keyword>
<evidence type="ECO:0000256" key="3">
    <source>
        <dbReference type="ARBA" id="ARBA00022737"/>
    </source>
</evidence>
<dbReference type="OrthoDB" id="7788983at2759"/>
<comment type="subcellular location">
    <subcellularLocation>
        <location evidence="1">Nucleus</location>
    </subcellularLocation>
</comment>
<keyword evidence="3" id="KW-0677">Repeat</keyword>
<keyword evidence="7" id="KW-1133">Transmembrane helix</keyword>
<dbReference type="GO" id="GO:0032922">
    <property type="term" value="P:circadian regulation of gene expression"/>
    <property type="evidence" value="ECO:0007669"/>
    <property type="project" value="TreeGrafter"/>
</dbReference>
<dbReference type="Proteomes" id="UP000192223">
    <property type="component" value="Unplaced"/>
</dbReference>
<dbReference type="Pfam" id="PF14598">
    <property type="entry name" value="PAS_11"/>
    <property type="match status" value="1"/>
</dbReference>
<dbReference type="InterPro" id="IPR000014">
    <property type="entry name" value="PAS"/>
</dbReference>
<dbReference type="AlphaFoldDB" id="A0A7F5REH9"/>
<feature type="transmembrane region" description="Helical" evidence="7">
    <location>
        <begin position="21"/>
        <end position="44"/>
    </location>
</feature>
<keyword evidence="9" id="KW-1185">Reference proteome</keyword>
<dbReference type="SUPFAM" id="SSF55785">
    <property type="entry name" value="PYP-like sensor domain (PAS domain)"/>
    <property type="match status" value="1"/>
</dbReference>
<dbReference type="InParanoid" id="A0A7F5REH9"/>
<dbReference type="InterPro" id="IPR050760">
    <property type="entry name" value="Period_circadian_regulator"/>
</dbReference>
<sequence>ILRNNVSLFVSKKKKIKRICSEGLIILKGLFISSTYIFLCYFVAPNEEKNLPKFNMHHTAASTVTYVDSDIVKNFGFMPQDILGRSVFDFYHPEDMPLLKEVYEAALSQCQIAGAVYRSKPYRFAVQNGGFATIETDWSCFFNPWSRKLEIVIGMHNILKGPSNPDVFGVCKEKEINSVSEEILKKGDIVREEILRLLNHLIF</sequence>
<dbReference type="InterPro" id="IPR035965">
    <property type="entry name" value="PAS-like_dom_sf"/>
</dbReference>
<evidence type="ECO:0000313" key="9">
    <source>
        <dbReference type="Proteomes" id="UP000192223"/>
    </source>
</evidence>
<dbReference type="PROSITE" id="PS50112">
    <property type="entry name" value="PAS"/>
    <property type="match status" value="1"/>
</dbReference>
<dbReference type="CDD" id="cd00130">
    <property type="entry name" value="PAS"/>
    <property type="match status" value="1"/>
</dbReference>
<evidence type="ECO:0000256" key="2">
    <source>
        <dbReference type="ARBA" id="ARBA00022553"/>
    </source>
</evidence>
<proteinExistence type="predicted"/>
<dbReference type="PANTHER" id="PTHR11269:SF16">
    <property type="entry name" value="PERIOD CIRCADIAN PROTEIN"/>
    <property type="match status" value="1"/>
</dbReference>